<dbReference type="AlphaFoldDB" id="A0A7R9Q9I1"/>
<proteinExistence type="inferred from homology"/>
<dbReference type="PANTHER" id="PTHR24338">
    <property type="entry name" value="HOMEOBOX PROTEIN MSX"/>
    <property type="match status" value="1"/>
</dbReference>
<feature type="compositionally biased region" description="Low complexity" evidence="6">
    <location>
        <begin position="63"/>
        <end position="75"/>
    </location>
</feature>
<dbReference type="InterPro" id="IPR009057">
    <property type="entry name" value="Homeodomain-like_sf"/>
</dbReference>
<dbReference type="GO" id="GO:0048598">
    <property type="term" value="P:embryonic morphogenesis"/>
    <property type="evidence" value="ECO:0007669"/>
    <property type="project" value="TreeGrafter"/>
</dbReference>
<keyword evidence="4 5" id="KW-0238">DNA-binding</keyword>
<feature type="DNA-binding region" description="Homeobox" evidence="4">
    <location>
        <begin position="246"/>
        <end position="290"/>
    </location>
</feature>
<dbReference type="PROSITE" id="PS50071">
    <property type="entry name" value="HOMEOBOX_2"/>
    <property type="match status" value="1"/>
</dbReference>
<evidence type="ECO:0000259" key="7">
    <source>
        <dbReference type="PROSITE" id="PS50071"/>
    </source>
</evidence>
<gene>
    <name evidence="8" type="ORF">ONB1V03_LOCUS928</name>
</gene>
<feature type="domain" description="Homeobox" evidence="7">
    <location>
        <begin position="244"/>
        <end position="289"/>
    </location>
</feature>
<keyword evidence="2" id="KW-0217">Developmental protein</keyword>
<sequence length="395" mass="42919">MCEIQIRKAWLFERLVSASPQRLVLSKALLKLWLAHPKGRPKSSQITIILVLLYDISIYSDSSMPRSESSSPINSDVSIDINDEEEEMSRPLKREPILSSLMHRNDSINCSKPSKLSFSINRLLGANSDSKHNQSGTTSEGESESPSFLCSQYSSKNNAIIASYSSSSSPDSKCQSHRMTVSPYNQLTGPGAVLPVSHRPPLSMPYTTHYPWLGSSPLTLIKDGLQKPGEPPRIAVKCALRKHKSNRKPRTPFTTQQLLALERKFRTKQYLSIAERAEFSSSLNLTETQRLKEAELEKLRLAARPFPAAAFGFGLHGGHPFGFNGNMGSGGPPPAHLSSAAAGFVVAAANRGPSLFNHIANIATPYPIYSSGPITSSAGPMITTSGPNMSANSCP</sequence>
<feature type="region of interest" description="Disordered" evidence="6">
    <location>
        <begin position="63"/>
        <end position="92"/>
    </location>
</feature>
<dbReference type="InterPro" id="IPR001356">
    <property type="entry name" value="HD"/>
</dbReference>
<dbReference type="GO" id="GO:0000981">
    <property type="term" value="F:DNA-binding transcription factor activity, RNA polymerase II-specific"/>
    <property type="evidence" value="ECO:0007669"/>
    <property type="project" value="TreeGrafter"/>
</dbReference>
<dbReference type="EMBL" id="OC914934">
    <property type="protein sequence ID" value="CAD7637624.1"/>
    <property type="molecule type" value="Genomic_DNA"/>
</dbReference>
<dbReference type="GO" id="GO:0000977">
    <property type="term" value="F:RNA polymerase II transcription regulatory region sequence-specific DNA binding"/>
    <property type="evidence" value="ECO:0007669"/>
    <property type="project" value="TreeGrafter"/>
</dbReference>
<protein>
    <recommendedName>
        <fullName evidence="7">Homeobox domain-containing protein</fullName>
    </recommendedName>
</protein>
<evidence type="ECO:0000256" key="3">
    <source>
        <dbReference type="ARBA" id="ARBA00038425"/>
    </source>
</evidence>
<dbReference type="SMART" id="SM00389">
    <property type="entry name" value="HOX"/>
    <property type="match status" value="1"/>
</dbReference>
<dbReference type="Gene3D" id="1.10.10.60">
    <property type="entry name" value="Homeodomain-like"/>
    <property type="match status" value="1"/>
</dbReference>
<dbReference type="Pfam" id="PF00046">
    <property type="entry name" value="Homeodomain"/>
    <property type="match status" value="1"/>
</dbReference>
<feature type="region of interest" description="Disordered" evidence="6">
    <location>
        <begin position="127"/>
        <end position="149"/>
    </location>
</feature>
<evidence type="ECO:0000256" key="2">
    <source>
        <dbReference type="ARBA" id="ARBA00022473"/>
    </source>
</evidence>
<keyword evidence="4 5" id="KW-0539">Nucleus</keyword>
<name>A0A7R9Q9I1_9ACAR</name>
<dbReference type="Proteomes" id="UP000728032">
    <property type="component" value="Unassembled WGS sequence"/>
</dbReference>
<dbReference type="EMBL" id="CAJPVJ010000109">
    <property type="protein sequence ID" value="CAG2161050.1"/>
    <property type="molecule type" value="Genomic_DNA"/>
</dbReference>
<dbReference type="PANTHER" id="PTHR24338:SF0">
    <property type="entry name" value="MUSCLE SEGMENTATION HOMEOBOX"/>
    <property type="match status" value="1"/>
</dbReference>
<comment type="subcellular location">
    <subcellularLocation>
        <location evidence="1 4 5">Nucleus</location>
    </subcellularLocation>
</comment>
<comment type="similarity">
    <text evidence="3">Belongs to the Msh homeobox family.</text>
</comment>
<dbReference type="GO" id="GO:0005634">
    <property type="term" value="C:nucleus"/>
    <property type="evidence" value="ECO:0007669"/>
    <property type="project" value="UniProtKB-SubCell"/>
</dbReference>
<evidence type="ECO:0000256" key="6">
    <source>
        <dbReference type="SAM" id="MobiDB-lite"/>
    </source>
</evidence>
<dbReference type="OrthoDB" id="6159439at2759"/>
<reference evidence="8" key="1">
    <citation type="submission" date="2020-11" db="EMBL/GenBank/DDBJ databases">
        <authorList>
            <person name="Tran Van P."/>
        </authorList>
    </citation>
    <scope>NUCLEOTIDE SEQUENCE</scope>
</reference>
<organism evidence="8">
    <name type="scientific">Oppiella nova</name>
    <dbReference type="NCBI Taxonomy" id="334625"/>
    <lineage>
        <taxon>Eukaryota</taxon>
        <taxon>Metazoa</taxon>
        <taxon>Ecdysozoa</taxon>
        <taxon>Arthropoda</taxon>
        <taxon>Chelicerata</taxon>
        <taxon>Arachnida</taxon>
        <taxon>Acari</taxon>
        <taxon>Acariformes</taxon>
        <taxon>Sarcoptiformes</taxon>
        <taxon>Oribatida</taxon>
        <taxon>Brachypylina</taxon>
        <taxon>Oppioidea</taxon>
        <taxon>Oppiidae</taxon>
        <taxon>Oppiella</taxon>
    </lineage>
</organism>
<evidence type="ECO:0000313" key="8">
    <source>
        <dbReference type="EMBL" id="CAD7637624.1"/>
    </source>
</evidence>
<keyword evidence="4 5" id="KW-0371">Homeobox</keyword>
<dbReference type="SUPFAM" id="SSF46689">
    <property type="entry name" value="Homeodomain-like"/>
    <property type="match status" value="1"/>
</dbReference>
<evidence type="ECO:0000256" key="5">
    <source>
        <dbReference type="RuleBase" id="RU000682"/>
    </source>
</evidence>
<accession>A0A7R9Q9I1</accession>
<evidence type="ECO:0000256" key="1">
    <source>
        <dbReference type="ARBA" id="ARBA00004123"/>
    </source>
</evidence>
<evidence type="ECO:0000256" key="4">
    <source>
        <dbReference type="PROSITE-ProRule" id="PRU00108"/>
    </source>
</evidence>
<dbReference type="InterPro" id="IPR050674">
    <property type="entry name" value="Msh_Homeobox_Regulators"/>
</dbReference>
<dbReference type="CDD" id="cd00086">
    <property type="entry name" value="homeodomain"/>
    <property type="match status" value="1"/>
</dbReference>
<evidence type="ECO:0000313" key="9">
    <source>
        <dbReference type="Proteomes" id="UP000728032"/>
    </source>
</evidence>
<keyword evidence="9" id="KW-1185">Reference proteome</keyword>